<comment type="caution">
    <text evidence="4">The sequence shown here is derived from an EMBL/GenBank/DDBJ whole genome shotgun (WGS) entry which is preliminary data.</text>
</comment>
<name>A0A4Q7NMX0_9BURK</name>
<dbReference type="GO" id="GO:0009450">
    <property type="term" value="P:gamma-aminobutyric acid catabolic process"/>
    <property type="evidence" value="ECO:0007669"/>
    <property type="project" value="TreeGrafter"/>
</dbReference>
<dbReference type="AlphaFoldDB" id="A0A4Q7NMX0"/>
<reference evidence="4 5" key="1">
    <citation type="submission" date="2019-02" db="EMBL/GenBank/DDBJ databases">
        <title>Genomic Encyclopedia of Type Strains, Phase IV (KMG-IV): sequencing the most valuable type-strain genomes for metagenomic binning, comparative biology and taxonomic classification.</title>
        <authorList>
            <person name="Goeker M."/>
        </authorList>
    </citation>
    <scope>NUCLEOTIDE SEQUENCE [LARGE SCALE GENOMIC DNA]</scope>
    <source>
        <strain evidence="4 5">K24</strain>
    </source>
</reference>
<dbReference type="InterPro" id="IPR016161">
    <property type="entry name" value="Ald_DH/histidinol_DH"/>
</dbReference>
<evidence type="ECO:0000259" key="3">
    <source>
        <dbReference type="Pfam" id="PF00171"/>
    </source>
</evidence>
<sequence>MEYTPLRLLIDGQWLDGQGRETLPVINPATEAVLGQLPVASEADVERAARAAERSFPAWRDMSAYDRAKILFRTGEVLRDRVERIARLMTLEQGKPLNQARQEVVHLPDMLIWHAEEGRRVYGRTIPARDLGHRQVSAREPMGPIAAFTTWNYPAVIPMKKVCAILAAGCTCVLKGAEETPASTMELVRAFSDAGLPDGVLNLVYGAPDRISSQLIASPAIRGISFTGSTAVGRKLAELSGRHLKRTVMELGGHAPVIVMDDVRDLAGLVRASVLRKFRNSAQGCVNPSRFFIHRKLYEPFVEAFVAETRALAIGDGFSPGVDMGPLAHERRLGAMRHCVDDALAHGATLRCGGKRLDRPGYFWEPTVLTDVPTGALVMNEEPFGPVVPINAFDDVEQVLAEANRLPVGLAAYAFTNSTLWANRLSRRLEAGMVAINSFAFGAANASSTPEVPFGGIKASGFGAECGSEGIEGYLNIKFVSEYEQA</sequence>
<protein>
    <submittedName>
        <fullName evidence="4">Succinate-semialdehyde dehydrogenase/glutarate-semialdehyde dehydrogenase</fullName>
    </submittedName>
</protein>
<dbReference type="OrthoDB" id="6187633at2"/>
<dbReference type="InterPro" id="IPR016162">
    <property type="entry name" value="Ald_DH_N"/>
</dbReference>
<dbReference type="Gene3D" id="3.40.605.10">
    <property type="entry name" value="Aldehyde Dehydrogenase, Chain A, domain 1"/>
    <property type="match status" value="1"/>
</dbReference>
<dbReference type="Proteomes" id="UP000292445">
    <property type="component" value="Unassembled WGS sequence"/>
</dbReference>
<gene>
    <name evidence="4" type="ORF">EV675_2368</name>
</gene>
<keyword evidence="2" id="KW-0560">Oxidoreductase</keyword>
<keyword evidence="5" id="KW-1185">Reference proteome</keyword>
<dbReference type="RefSeq" id="WP_130357433.1">
    <property type="nucleotide sequence ID" value="NZ_SGXC01000001.1"/>
</dbReference>
<comment type="similarity">
    <text evidence="1">Belongs to the aldehyde dehydrogenase family.</text>
</comment>
<accession>A0A4Q7NMX0</accession>
<evidence type="ECO:0000313" key="4">
    <source>
        <dbReference type="EMBL" id="RZS86328.1"/>
    </source>
</evidence>
<dbReference type="Gene3D" id="3.40.309.10">
    <property type="entry name" value="Aldehyde Dehydrogenase, Chain A, domain 2"/>
    <property type="match status" value="1"/>
</dbReference>
<dbReference type="PANTHER" id="PTHR43353:SF5">
    <property type="entry name" value="SUCCINATE-SEMIALDEHYDE DEHYDROGENASE, MITOCHONDRIAL"/>
    <property type="match status" value="1"/>
</dbReference>
<dbReference type="Pfam" id="PF00171">
    <property type="entry name" value="Aldedh"/>
    <property type="match status" value="1"/>
</dbReference>
<dbReference type="SUPFAM" id="SSF53720">
    <property type="entry name" value="ALDH-like"/>
    <property type="match status" value="1"/>
</dbReference>
<dbReference type="InterPro" id="IPR016163">
    <property type="entry name" value="Ald_DH_C"/>
</dbReference>
<dbReference type="CDD" id="cd07103">
    <property type="entry name" value="ALDH_F5_SSADH_GabD"/>
    <property type="match status" value="1"/>
</dbReference>
<dbReference type="InterPro" id="IPR015590">
    <property type="entry name" value="Aldehyde_DH_dom"/>
</dbReference>
<evidence type="ECO:0000256" key="1">
    <source>
        <dbReference type="ARBA" id="ARBA00009986"/>
    </source>
</evidence>
<dbReference type="GO" id="GO:0004777">
    <property type="term" value="F:succinate-semialdehyde dehydrogenase (NAD+) activity"/>
    <property type="evidence" value="ECO:0007669"/>
    <property type="project" value="TreeGrafter"/>
</dbReference>
<dbReference type="EMBL" id="SGXC01000001">
    <property type="protein sequence ID" value="RZS86328.1"/>
    <property type="molecule type" value="Genomic_DNA"/>
</dbReference>
<organism evidence="4 5">
    <name type="scientific">Pigmentiphaga kullae</name>
    <dbReference type="NCBI Taxonomy" id="151784"/>
    <lineage>
        <taxon>Bacteria</taxon>
        <taxon>Pseudomonadati</taxon>
        <taxon>Pseudomonadota</taxon>
        <taxon>Betaproteobacteria</taxon>
        <taxon>Burkholderiales</taxon>
        <taxon>Alcaligenaceae</taxon>
        <taxon>Pigmentiphaga</taxon>
    </lineage>
</organism>
<proteinExistence type="inferred from homology"/>
<dbReference type="InterPro" id="IPR050740">
    <property type="entry name" value="Aldehyde_DH_Superfamily"/>
</dbReference>
<dbReference type="PANTHER" id="PTHR43353">
    <property type="entry name" value="SUCCINATE-SEMIALDEHYDE DEHYDROGENASE, MITOCHONDRIAL"/>
    <property type="match status" value="1"/>
</dbReference>
<dbReference type="FunFam" id="3.40.605.10:FF:000007">
    <property type="entry name" value="NAD/NADP-dependent betaine aldehyde dehydrogenase"/>
    <property type="match status" value="1"/>
</dbReference>
<evidence type="ECO:0000256" key="2">
    <source>
        <dbReference type="ARBA" id="ARBA00023002"/>
    </source>
</evidence>
<feature type="domain" description="Aldehyde dehydrogenase" evidence="3">
    <location>
        <begin position="14"/>
        <end position="480"/>
    </location>
</feature>
<evidence type="ECO:0000313" key="5">
    <source>
        <dbReference type="Proteomes" id="UP000292445"/>
    </source>
</evidence>